<keyword evidence="8" id="KW-1185">Reference proteome</keyword>
<reference evidence="7 8" key="1">
    <citation type="journal article" date="2014" name="Genome Biol. Evol.">
        <title>The secreted proteins of Achlya hypogyna and Thraustotheca clavata identify the ancestral oomycete secretome and reveal gene acquisitions by horizontal gene transfer.</title>
        <authorList>
            <person name="Misner I."/>
            <person name="Blouin N."/>
            <person name="Leonard G."/>
            <person name="Richards T.A."/>
            <person name="Lane C.E."/>
        </authorList>
    </citation>
    <scope>NUCLEOTIDE SEQUENCE [LARGE SCALE GENOMIC DNA]</scope>
    <source>
        <strain evidence="7 8">ATCC 34112</strain>
    </source>
</reference>
<dbReference type="PANTHER" id="PTHR24346:SF77">
    <property type="entry name" value="SERINE THREONINE PROTEIN KINASE"/>
    <property type="match status" value="1"/>
</dbReference>
<comment type="similarity">
    <text evidence="4">Belongs to the protein kinase superfamily.</text>
</comment>
<dbReference type="Gene3D" id="1.10.510.10">
    <property type="entry name" value="Transferase(Phosphotransferase) domain 1"/>
    <property type="match status" value="1"/>
</dbReference>
<dbReference type="GO" id="GO:0035556">
    <property type="term" value="P:intracellular signal transduction"/>
    <property type="evidence" value="ECO:0007669"/>
    <property type="project" value="TreeGrafter"/>
</dbReference>
<dbReference type="CDD" id="cd14008">
    <property type="entry name" value="STKc_LKB1_CaMKK"/>
    <property type="match status" value="1"/>
</dbReference>
<sequence>MNNRPAKQEKSLKNFFGLFKRKDSGATTPVTAPSAAPPAPVPVAVVAVPTVTNSSCLSPEDENPPNNVLAEFAFVKDLGKGATAVVKLCKRKVHDNQKDDLVALKEFKTSLLKKMKEFKREGRRMIVSTAFDKVQIEIAIMKKLSHPNLISLEAVLDDGDELLVLVLEYAPYGQIMVWDGEIQSYVPSIESINFHATTSKPIVQYSENGLPEHIARKCFRELIVGLEYLHTNDICHRDLKPENILIGNNGTVKIADFGVAHFFDDKKEGSNQSTQPVAHGYLTNSAGTYAYMPPESLSSEPYSAFVADIWALGVTLYAMLFGTLPYFSTDVTELFDMIQNNPIVLPQSVKAHPATCSLLLGLLEKDPKKRFTFAQLKKHEWVNTGYEAQREAFQSHRVDTVEISDDDIQNAFTRIPSMSVLTRMKISSNKWANNARKAVKEKELLKQSSTASSASANGNEDPSVQAA</sequence>
<evidence type="ECO:0000256" key="1">
    <source>
        <dbReference type="ARBA" id="ARBA00022741"/>
    </source>
</evidence>
<evidence type="ECO:0000259" key="6">
    <source>
        <dbReference type="PROSITE" id="PS50011"/>
    </source>
</evidence>
<proteinExistence type="inferred from homology"/>
<protein>
    <submittedName>
        <fullName evidence="7">Kinase</fullName>
    </submittedName>
</protein>
<dbReference type="GO" id="GO:0005737">
    <property type="term" value="C:cytoplasm"/>
    <property type="evidence" value="ECO:0007669"/>
    <property type="project" value="TreeGrafter"/>
</dbReference>
<evidence type="ECO:0000313" key="8">
    <source>
        <dbReference type="Proteomes" id="UP000243217"/>
    </source>
</evidence>
<name>A0A1V9ZQY3_9STRA</name>
<dbReference type="InterPro" id="IPR011009">
    <property type="entry name" value="Kinase-like_dom_sf"/>
</dbReference>
<dbReference type="PANTHER" id="PTHR24346">
    <property type="entry name" value="MAP/MICROTUBULE AFFINITY-REGULATING KINASE"/>
    <property type="match status" value="1"/>
</dbReference>
<dbReference type="PROSITE" id="PS50011">
    <property type="entry name" value="PROTEIN_KINASE_DOM"/>
    <property type="match status" value="1"/>
</dbReference>
<dbReference type="SUPFAM" id="SSF56112">
    <property type="entry name" value="Protein kinase-like (PK-like)"/>
    <property type="match status" value="1"/>
</dbReference>
<dbReference type="InterPro" id="IPR000719">
    <property type="entry name" value="Prot_kinase_dom"/>
</dbReference>
<comment type="caution">
    <text evidence="7">The sequence shown here is derived from an EMBL/GenBank/DDBJ whole genome shotgun (WGS) entry which is preliminary data.</text>
</comment>
<dbReference type="PROSITE" id="PS00108">
    <property type="entry name" value="PROTEIN_KINASE_ST"/>
    <property type="match status" value="1"/>
</dbReference>
<keyword evidence="1 3" id="KW-0547">Nucleotide-binding</keyword>
<keyword evidence="7" id="KW-0418">Kinase</keyword>
<feature type="domain" description="Protein kinase" evidence="6">
    <location>
        <begin position="72"/>
        <end position="382"/>
    </location>
</feature>
<feature type="binding site" evidence="3">
    <location>
        <position position="105"/>
    </location>
    <ligand>
        <name>ATP</name>
        <dbReference type="ChEBI" id="CHEBI:30616"/>
    </ligand>
</feature>
<dbReference type="GO" id="GO:0005524">
    <property type="term" value="F:ATP binding"/>
    <property type="evidence" value="ECO:0007669"/>
    <property type="project" value="UniProtKB-UniRule"/>
</dbReference>
<accession>A0A1V9ZQY3</accession>
<dbReference type="PROSITE" id="PS00107">
    <property type="entry name" value="PROTEIN_KINASE_ATP"/>
    <property type="match status" value="1"/>
</dbReference>
<evidence type="ECO:0000256" key="4">
    <source>
        <dbReference type="RuleBase" id="RU000304"/>
    </source>
</evidence>
<dbReference type="Pfam" id="PF00069">
    <property type="entry name" value="Pkinase"/>
    <property type="match status" value="1"/>
</dbReference>
<dbReference type="EMBL" id="JNBS01001701">
    <property type="protein sequence ID" value="OQS00425.1"/>
    <property type="molecule type" value="Genomic_DNA"/>
</dbReference>
<evidence type="ECO:0000313" key="7">
    <source>
        <dbReference type="EMBL" id="OQS00425.1"/>
    </source>
</evidence>
<dbReference type="InterPro" id="IPR008271">
    <property type="entry name" value="Ser/Thr_kinase_AS"/>
</dbReference>
<feature type="compositionally biased region" description="Polar residues" evidence="5">
    <location>
        <begin position="457"/>
        <end position="467"/>
    </location>
</feature>
<evidence type="ECO:0000256" key="2">
    <source>
        <dbReference type="ARBA" id="ARBA00022840"/>
    </source>
</evidence>
<keyword evidence="7" id="KW-0808">Transferase</keyword>
<keyword evidence="2 3" id="KW-0067">ATP-binding</keyword>
<evidence type="ECO:0000256" key="3">
    <source>
        <dbReference type="PROSITE-ProRule" id="PRU10141"/>
    </source>
</evidence>
<keyword evidence="4" id="KW-0723">Serine/threonine-protein kinase</keyword>
<evidence type="ECO:0000256" key="5">
    <source>
        <dbReference type="SAM" id="MobiDB-lite"/>
    </source>
</evidence>
<organism evidence="7 8">
    <name type="scientific">Thraustotheca clavata</name>
    <dbReference type="NCBI Taxonomy" id="74557"/>
    <lineage>
        <taxon>Eukaryota</taxon>
        <taxon>Sar</taxon>
        <taxon>Stramenopiles</taxon>
        <taxon>Oomycota</taxon>
        <taxon>Saprolegniomycetes</taxon>
        <taxon>Saprolegniales</taxon>
        <taxon>Achlyaceae</taxon>
        <taxon>Thraustotheca</taxon>
    </lineage>
</organism>
<dbReference type="SMART" id="SM00220">
    <property type="entry name" value="S_TKc"/>
    <property type="match status" value="1"/>
</dbReference>
<gene>
    <name evidence="7" type="ORF">THRCLA_05953</name>
</gene>
<dbReference type="Proteomes" id="UP000243217">
    <property type="component" value="Unassembled WGS sequence"/>
</dbReference>
<feature type="region of interest" description="Disordered" evidence="5">
    <location>
        <begin position="442"/>
        <end position="467"/>
    </location>
</feature>
<dbReference type="InterPro" id="IPR017441">
    <property type="entry name" value="Protein_kinase_ATP_BS"/>
</dbReference>
<dbReference type="STRING" id="74557.A0A1V9ZQY3"/>
<dbReference type="AlphaFoldDB" id="A0A1V9ZQY3"/>
<dbReference type="GO" id="GO:0004674">
    <property type="term" value="F:protein serine/threonine kinase activity"/>
    <property type="evidence" value="ECO:0007669"/>
    <property type="project" value="UniProtKB-KW"/>
</dbReference>
<dbReference type="OrthoDB" id="68483at2759"/>